<evidence type="ECO:0000259" key="1">
    <source>
        <dbReference type="PROSITE" id="PS51186"/>
    </source>
</evidence>
<keyword evidence="3" id="KW-1185">Reference proteome</keyword>
<dbReference type="Gene3D" id="3.40.630.90">
    <property type="match status" value="1"/>
</dbReference>
<dbReference type="PROSITE" id="PS51186">
    <property type="entry name" value="GNAT"/>
    <property type="match status" value="1"/>
</dbReference>
<dbReference type="Proteomes" id="UP001271890">
    <property type="component" value="Unassembled WGS sequence"/>
</dbReference>
<dbReference type="EMBL" id="VCDN01000018">
    <property type="protein sequence ID" value="MDX7986773.1"/>
    <property type="molecule type" value="Genomic_DNA"/>
</dbReference>
<dbReference type="Gene3D" id="3.40.630.30">
    <property type="match status" value="1"/>
</dbReference>
<reference evidence="3" key="1">
    <citation type="journal article" date="2024" name="Toxins">
        <title>Genome Sequence Analysis of Native Xenorhabdus Strains Isolated from Entomopathogenic Nematodes in Argentina.</title>
        <authorList>
            <person name="Palma L."/>
            <person name="Frizzo L."/>
            <person name="Kaiser S."/>
            <person name="Berry C."/>
            <person name="Caballero P."/>
            <person name="Bode H.B."/>
            <person name="Del Valle E.E."/>
        </authorList>
    </citation>
    <scope>NUCLEOTIDE SEQUENCE [LARGE SCALE GENOMIC DNA]</scope>
    <source>
        <strain evidence="3">12</strain>
    </source>
</reference>
<accession>A0ABU4S6F2</accession>
<name>A0ABU4S6F2_9GAMM</name>
<dbReference type="InterPro" id="IPR052729">
    <property type="entry name" value="Acyl/Acetyltrans_Enzymes"/>
</dbReference>
<dbReference type="InterPro" id="IPR000182">
    <property type="entry name" value="GNAT_dom"/>
</dbReference>
<dbReference type="PANTHER" id="PTHR47237">
    <property type="entry name" value="SLL0310 PROTEIN"/>
    <property type="match status" value="1"/>
</dbReference>
<dbReference type="CDD" id="cd04301">
    <property type="entry name" value="NAT_SF"/>
    <property type="match status" value="1"/>
</dbReference>
<comment type="caution">
    <text evidence="2">The sequence shown here is derived from an EMBL/GenBank/DDBJ whole genome shotgun (WGS) entry which is preliminary data.</text>
</comment>
<evidence type="ECO:0000313" key="3">
    <source>
        <dbReference type="Proteomes" id="UP001271890"/>
    </source>
</evidence>
<organism evidence="2 3">
    <name type="scientific">Xenorhabdus santafensis</name>
    <dbReference type="NCBI Taxonomy" id="2582833"/>
    <lineage>
        <taxon>Bacteria</taxon>
        <taxon>Pseudomonadati</taxon>
        <taxon>Pseudomonadota</taxon>
        <taxon>Gammaproteobacteria</taxon>
        <taxon>Enterobacterales</taxon>
        <taxon>Morganellaceae</taxon>
        <taxon>Xenorhabdus</taxon>
    </lineage>
</organism>
<evidence type="ECO:0000313" key="2">
    <source>
        <dbReference type="EMBL" id="MDX7986773.1"/>
    </source>
</evidence>
<dbReference type="Pfam" id="PF00583">
    <property type="entry name" value="Acetyltransf_1"/>
    <property type="match status" value="1"/>
</dbReference>
<dbReference type="SUPFAM" id="SSF55729">
    <property type="entry name" value="Acyl-CoA N-acyltransferases (Nat)"/>
    <property type="match status" value="1"/>
</dbReference>
<dbReference type="PANTHER" id="PTHR47237:SF1">
    <property type="entry name" value="SLL0310 PROTEIN"/>
    <property type="match status" value="1"/>
</dbReference>
<dbReference type="InterPro" id="IPR041496">
    <property type="entry name" value="YitH/HolE_GNAT"/>
</dbReference>
<gene>
    <name evidence="2" type="ORF">FE392_05405</name>
</gene>
<protein>
    <submittedName>
        <fullName evidence="2">GNAT family N-acetyltransferase</fullName>
    </submittedName>
</protein>
<dbReference type="RefSeq" id="WP_319929213.1">
    <property type="nucleotide sequence ID" value="NZ_VCDN01000018.1"/>
</dbReference>
<sequence length="299" mass="33959">MINSLQKITMMTKMKYFTVTNATLQDWRKIIEWGNKEGWNAGYQDAVCAYQVDPKGLFIGRLDNKIIAAVSLINHSENYSIWGSYLVHPEYRGKGYGKAICKVARVHAGNREIGSNAMPEMTLNYMKSGLASVHKIIHYSGRLKKNKTNSLNKTYKIFMIEPHHLDIITDYDAMFFPASRKRFLKNWLFSIGHKSHVKFDNGKITGYGVIRPAPQGYKIGPLAATTPDDAQDLFDSLTADLSPTDNISIFVPEYASEKFIYFLLNKGLSSQFHVVYMHKGNTYKNMAKIIYCPANLEMG</sequence>
<dbReference type="Pfam" id="PF18014">
    <property type="entry name" value="Acetyltransf_18"/>
    <property type="match status" value="1"/>
</dbReference>
<proteinExistence type="predicted"/>
<feature type="domain" description="N-acetyltransferase" evidence="1">
    <location>
        <begin position="14"/>
        <end position="148"/>
    </location>
</feature>
<dbReference type="InterPro" id="IPR016181">
    <property type="entry name" value="Acyl_CoA_acyltransferase"/>
</dbReference>